<gene>
    <name evidence="3" type="ORF">AB835_12735</name>
</gene>
<dbReference type="Proteomes" id="UP000242502">
    <property type="component" value="Unassembled WGS sequence"/>
</dbReference>
<dbReference type="SUPFAM" id="SSF50475">
    <property type="entry name" value="FMN-binding split barrel"/>
    <property type="match status" value="1"/>
</dbReference>
<dbReference type="PANTHER" id="PTHR30466">
    <property type="entry name" value="FLAVIN REDUCTASE"/>
    <property type="match status" value="1"/>
</dbReference>
<dbReference type="AlphaFoldDB" id="A0A1D2QM95"/>
<dbReference type="InterPro" id="IPR012349">
    <property type="entry name" value="Split_barrel_FMN-bd"/>
</dbReference>
<dbReference type="InterPro" id="IPR050268">
    <property type="entry name" value="NADH-dep_flavin_reductase"/>
</dbReference>
<name>A0A1D2QM95_9GAMM</name>
<evidence type="ECO:0000313" key="4">
    <source>
        <dbReference type="Proteomes" id="UP000242502"/>
    </source>
</evidence>
<evidence type="ECO:0000256" key="1">
    <source>
        <dbReference type="ARBA" id="ARBA00023002"/>
    </source>
</evidence>
<protein>
    <submittedName>
        <fullName evidence="3">Flavoprotein oxygenase</fullName>
    </submittedName>
</protein>
<dbReference type="SMART" id="SM00903">
    <property type="entry name" value="Flavin_Reduct"/>
    <property type="match status" value="1"/>
</dbReference>
<dbReference type="STRING" id="62101.AB835_12735"/>
<accession>A0A1D2QM95</accession>
<dbReference type="InterPro" id="IPR002563">
    <property type="entry name" value="Flavin_Rdtase-like_dom"/>
</dbReference>
<keyword evidence="1" id="KW-0560">Oxidoreductase</keyword>
<dbReference type="GO" id="GO:0010181">
    <property type="term" value="F:FMN binding"/>
    <property type="evidence" value="ECO:0007669"/>
    <property type="project" value="InterPro"/>
</dbReference>
<feature type="domain" description="Flavin reductase like" evidence="2">
    <location>
        <begin position="12"/>
        <end position="159"/>
    </location>
</feature>
<dbReference type="Gene3D" id="2.30.110.10">
    <property type="entry name" value="Electron Transport, Fmn-binding Protein, Chain A"/>
    <property type="match status" value="1"/>
</dbReference>
<organism evidence="3 4">
    <name type="scientific">Candidatus Endobugula sertula</name>
    <name type="common">Bugula neritina bacterial symbiont</name>
    <dbReference type="NCBI Taxonomy" id="62101"/>
    <lineage>
        <taxon>Bacteria</taxon>
        <taxon>Pseudomonadati</taxon>
        <taxon>Pseudomonadota</taxon>
        <taxon>Gammaproteobacteria</taxon>
        <taxon>Cellvibrionales</taxon>
        <taxon>Cellvibrionaceae</taxon>
        <taxon>Candidatus Endobugula</taxon>
    </lineage>
</organism>
<dbReference type="Pfam" id="PF01613">
    <property type="entry name" value="Flavin_Reduct"/>
    <property type="match status" value="1"/>
</dbReference>
<sequence length="163" mass="17967">MSDMKSALRSGMRRLAAGICIVSTQDGGKSHAMTVSSVTSVSDEPASLLVCINKETSMQPLFKYGQQFVINILSRSQQDVSNLCASSSFGEERFVLGNWQKNDQGISYLADAQVNFFCRVDNDNYTYGTHQIVIGRLEEATISDAVIDPLVYLDGNYYSVNKL</sequence>
<dbReference type="EMBL" id="MDLC01000057">
    <property type="protein sequence ID" value="ODS22687.1"/>
    <property type="molecule type" value="Genomic_DNA"/>
</dbReference>
<comment type="caution">
    <text evidence="3">The sequence shown here is derived from an EMBL/GenBank/DDBJ whole genome shotgun (WGS) entry which is preliminary data.</text>
</comment>
<evidence type="ECO:0000259" key="2">
    <source>
        <dbReference type="SMART" id="SM00903"/>
    </source>
</evidence>
<reference evidence="3 4" key="1">
    <citation type="journal article" date="2016" name="Appl. Environ. Microbiol.">
        <title>Lack of Overt Genome Reduction in the Bryostatin-Producing Bryozoan Symbiont "Candidatus Endobugula sertula".</title>
        <authorList>
            <person name="Miller I.J."/>
            <person name="Vanee N."/>
            <person name="Fong S.S."/>
            <person name="Lim-Fong G.E."/>
            <person name="Kwan J.C."/>
        </authorList>
    </citation>
    <scope>NUCLEOTIDE SEQUENCE [LARGE SCALE GENOMIC DNA]</scope>
    <source>
        <strain evidence="3">AB1-4</strain>
    </source>
</reference>
<dbReference type="GO" id="GO:0042602">
    <property type="term" value="F:riboflavin reductase (NADPH) activity"/>
    <property type="evidence" value="ECO:0007669"/>
    <property type="project" value="TreeGrafter"/>
</dbReference>
<dbReference type="PANTHER" id="PTHR30466:SF1">
    <property type="entry name" value="FMN REDUCTASE (NADH) RUTF"/>
    <property type="match status" value="1"/>
</dbReference>
<evidence type="ECO:0000313" key="3">
    <source>
        <dbReference type="EMBL" id="ODS22687.1"/>
    </source>
</evidence>
<proteinExistence type="predicted"/>